<evidence type="ECO:0000256" key="3">
    <source>
        <dbReference type="ARBA" id="ARBA00026152"/>
    </source>
</evidence>
<accession>A0ABM1T142</accession>
<dbReference type="CDD" id="cd01838">
    <property type="entry name" value="Isoamyl_acetate_hydrolase_like"/>
    <property type="match status" value="1"/>
</dbReference>
<name>A0ABM1T142_LIMPO</name>
<dbReference type="RefSeq" id="XP_022249598.1">
    <property type="nucleotide sequence ID" value="XM_022393890.1"/>
</dbReference>
<dbReference type="PANTHER" id="PTHR14209:SF19">
    <property type="entry name" value="ISOAMYL ACETATE-HYDROLYZING ESTERASE 1 HOMOLOG"/>
    <property type="match status" value="1"/>
</dbReference>
<evidence type="ECO:0000313" key="5">
    <source>
        <dbReference type="RefSeq" id="XP_022249598.1"/>
    </source>
</evidence>
<dbReference type="GeneID" id="106465929"/>
<gene>
    <name evidence="5" type="primary">LOC106465929</name>
</gene>
<evidence type="ECO:0000256" key="1">
    <source>
        <dbReference type="ARBA" id="ARBA00024673"/>
    </source>
</evidence>
<evidence type="ECO:0000313" key="4">
    <source>
        <dbReference type="Proteomes" id="UP000694941"/>
    </source>
</evidence>
<dbReference type="InterPro" id="IPR036514">
    <property type="entry name" value="SGNH_hydro_sf"/>
</dbReference>
<evidence type="ECO:0000256" key="2">
    <source>
        <dbReference type="ARBA" id="ARBA00025755"/>
    </source>
</evidence>
<dbReference type="Proteomes" id="UP000694941">
    <property type="component" value="Unplaced"/>
</dbReference>
<organism evidence="4 5">
    <name type="scientific">Limulus polyphemus</name>
    <name type="common">Atlantic horseshoe crab</name>
    <dbReference type="NCBI Taxonomy" id="6850"/>
    <lineage>
        <taxon>Eukaryota</taxon>
        <taxon>Metazoa</taxon>
        <taxon>Ecdysozoa</taxon>
        <taxon>Arthropoda</taxon>
        <taxon>Chelicerata</taxon>
        <taxon>Merostomata</taxon>
        <taxon>Xiphosura</taxon>
        <taxon>Limulidae</taxon>
        <taxon>Limulus</taxon>
    </lineage>
</organism>
<sequence length="290" mass="32975">MYKLRAHKLATLFKLCSSPVFRKLQLYPVTLIYNNPLNSATPMSEFNILWPKVVLFGDSLTQNSFNVQDGFWGALLADRLQRKADVIARGFSGYNTRMSKVILPRIFNSDNMKEVSCLVICLGANDACEIAATTRQHIPLEEYCENLKEMIDYLKSIGLKLDQIILMSPPPYDHEKYKAYCEDQGKEEPVRNNVTVKQYAEACCQVALTCGIEGINLYAAMMQDVKWQRFLGDGLHFSSEGSSFVFKLLWPSIEKRVAHLQQILPLWSDINREDPSIDLLPHKDSKVADG</sequence>
<keyword evidence="4" id="KW-1185">Reference proteome</keyword>
<dbReference type="InterPro" id="IPR045136">
    <property type="entry name" value="Iah1-like"/>
</dbReference>
<comment type="function">
    <text evidence="1">Probable lipase.</text>
</comment>
<dbReference type="SUPFAM" id="SSF52266">
    <property type="entry name" value="SGNH hydrolase"/>
    <property type="match status" value="1"/>
</dbReference>
<proteinExistence type="inferred from homology"/>
<reference evidence="5" key="1">
    <citation type="submission" date="2025-08" db="UniProtKB">
        <authorList>
            <consortium name="RefSeq"/>
        </authorList>
    </citation>
    <scope>IDENTIFICATION</scope>
    <source>
        <tissue evidence="5">Muscle</tissue>
    </source>
</reference>
<protein>
    <recommendedName>
        <fullName evidence="3">Isoamyl acetate-hydrolyzing esterase 1 homolog</fullName>
    </recommendedName>
</protein>
<dbReference type="Pfam" id="PF00657">
    <property type="entry name" value="Lipase_GDSL"/>
    <property type="match status" value="1"/>
</dbReference>
<comment type="similarity">
    <text evidence="2">Belongs to the 'GDSL' lipolytic enzyme family. IAH1 subfamily.</text>
</comment>
<dbReference type="Gene3D" id="3.40.50.1110">
    <property type="entry name" value="SGNH hydrolase"/>
    <property type="match status" value="1"/>
</dbReference>
<dbReference type="InterPro" id="IPR001087">
    <property type="entry name" value="GDSL"/>
</dbReference>
<dbReference type="PANTHER" id="PTHR14209">
    <property type="entry name" value="ISOAMYL ACETATE-HYDROLYZING ESTERASE 1"/>
    <property type="match status" value="1"/>
</dbReference>